<keyword evidence="2" id="KW-1185">Reference proteome</keyword>
<dbReference type="KEGG" id="madi:A7U43_22465"/>
<dbReference type="RefSeq" id="WP_067999534.1">
    <property type="nucleotide sequence ID" value="NZ_CP015596.1"/>
</dbReference>
<evidence type="ECO:0000313" key="1">
    <source>
        <dbReference type="EMBL" id="ANE81679.1"/>
    </source>
</evidence>
<evidence type="ECO:0000313" key="2">
    <source>
        <dbReference type="Proteomes" id="UP000077143"/>
    </source>
</evidence>
<protein>
    <submittedName>
        <fullName evidence="1">Uncharacterized protein</fullName>
    </submittedName>
</protein>
<dbReference type="OrthoDB" id="4714365at2"/>
<organism evidence="1 2">
    <name type="scientific">Mycobacterium adipatum</name>
    <dbReference type="NCBI Taxonomy" id="1682113"/>
    <lineage>
        <taxon>Bacteria</taxon>
        <taxon>Bacillati</taxon>
        <taxon>Actinomycetota</taxon>
        <taxon>Actinomycetes</taxon>
        <taxon>Mycobacteriales</taxon>
        <taxon>Mycobacteriaceae</taxon>
        <taxon>Mycobacterium</taxon>
    </lineage>
</organism>
<name>A0A172UR57_9MYCO</name>
<dbReference type="AlphaFoldDB" id="A0A172UR57"/>
<gene>
    <name evidence="1" type="ORF">A7U43_22465</name>
</gene>
<sequence length="306" mass="33574">MDDPWPSLSAQRAVAEAMFGAHGPAMVAEWFAGELSRTGDAAFARSFSDHIHLPGIGSDDYLHRLISTRWGRLLGGIRFYGRDVSRPFVEIVAHSFDDLDRLCDCVAEEWTMFAPRAMRLHAAPAGLRHPRVVLDKTIHAARCREIRISAPQVTLEPFTRIEEALSLVAARYRELTPDLARNVAPAGADDLRRWHATGQLHAVCARASVVGVLAVASGYIGWIDGEEIMEEVVDAAHAGHGYAAHAQAFWAAHLSPDRDRYLIGTIDRLNTASRKTAEAAGRRRVLDMVFIPLGADSALQPQTSTV</sequence>
<accession>A0A172UR57</accession>
<reference evidence="1 2" key="1">
    <citation type="submission" date="2016-05" db="EMBL/GenBank/DDBJ databases">
        <title>Complete genome sequence of a phthalic acid esters degrading Mycobacterium sp. YC-RL4.</title>
        <authorList>
            <person name="Ren L."/>
            <person name="Fan S."/>
            <person name="Ruth N."/>
            <person name="Jia Y."/>
            <person name="Wang J."/>
            <person name="Qiao C."/>
        </authorList>
    </citation>
    <scope>NUCLEOTIDE SEQUENCE [LARGE SCALE GENOMIC DNA]</scope>
    <source>
        <strain evidence="1 2">YC-RL4</strain>
    </source>
</reference>
<dbReference type="STRING" id="1682113.A7U43_22465"/>
<proteinExistence type="predicted"/>
<dbReference type="EMBL" id="CP015596">
    <property type="protein sequence ID" value="ANE81679.1"/>
    <property type="molecule type" value="Genomic_DNA"/>
</dbReference>
<dbReference type="Proteomes" id="UP000077143">
    <property type="component" value="Chromosome"/>
</dbReference>